<evidence type="ECO:0000313" key="11">
    <source>
        <dbReference type="Proteomes" id="UP000322184"/>
    </source>
</evidence>
<reference evidence="10 11" key="1">
    <citation type="submission" date="2019-09" db="EMBL/GenBank/DDBJ databases">
        <title>Whole genome sequence of Photorhabdus heterorhabditis strain ETL (Enterobacteriales: Enterobacteriaceae) a bacterial symbiont of Heterorhabditis zealandica strain ETL (Rhabditida: Heterorhabditidae).</title>
        <authorList>
            <person name="Lulamba T.E."/>
            <person name="Serepa-Dlamini M.H."/>
        </authorList>
    </citation>
    <scope>NUCLEOTIDE SEQUENCE [LARGE SCALE GENOMIC DNA]</scope>
    <source>
        <strain evidence="10 11">ETL</strain>
    </source>
</reference>
<feature type="binding site" evidence="7">
    <location>
        <position position="368"/>
    </location>
    <ligand>
        <name>substrate</name>
    </ligand>
</feature>
<dbReference type="FunFam" id="3.40.640.10:FF:000006">
    <property type="entry name" value="5-aminolevulinate synthase, mitochondrial"/>
    <property type="match status" value="1"/>
</dbReference>
<dbReference type="Gene3D" id="3.90.1150.10">
    <property type="entry name" value="Aspartate Aminotransferase, domain 1"/>
    <property type="match status" value="1"/>
</dbReference>
<dbReference type="NCBIfam" id="TIGR01822">
    <property type="entry name" value="2am3keto_CoA"/>
    <property type="match status" value="1"/>
</dbReference>
<dbReference type="CDD" id="cd06454">
    <property type="entry name" value="KBL_like"/>
    <property type="match status" value="1"/>
</dbReference>
<comment type="pathway">
    <text evidence="2">Porphyrin-containing compound metabolism; protoporphyrin-IX biosynthesis; 5-aminolevulinate from glycine: step 1/1.</text>
</comment>
<feature type="modified residue" description="N6-(pyridoxal phosphate)lysine" evidence="7">
    <location>
        <position position="244"/>
    </location>
</feature>
<feature type="binding site" description="in other chain" evidence="7">
    <location>
        <begin position="210"/>
        <end position="213"/>
    </location>
    <ligand>
        <name>pyridoxal 5'-phosphate</name>
        <dbReference type="ChEBI" id="CHEBI:597326"/>
        <note>ligand shared between dimeric partners</note>
    </ligand>
</feature>
<dbReference type="InterPro" id="IPR015421">
    <property type="entry name" value="PyrdxlP-dep_Trfase_major"/>
</dbReference>
<dbReference type="PROSITE" id="PS00599">
    <property type="entry name" value="AA_TRANSFER_CLASS_2"/>
    <property type="match status" value="1"/>
</dbReference>
<organism evidence="10 11">
    <name type="scientific">Photorhabdus heterorhabditis</name>
    <dbReference type="NCBI Taxonomy" id="880156"/>
    <lineage>
        <taxon>Bacteria</taxon>
        <taxon>Pseudomonadati</taxon>
        <taxon>Pseudomonadota</taxon>
        <taxon>Gammaproteobacteria</taxon>
        <taxon>Enterobacterales</taxon>
        <taxon>Morganellaceae</taxon>
        <taxon>Photorhabdus</taxon>
    </lineage>
</organism>
<feature type="binding site" description="in other chain" evidence="7">
    <location>
        <begin position="111"/>
        <end position="112"/>
    </location>
    <ligand>
        <name>pyridoxal 5'-phosphate</name>
        <dbReference type="ChEBI" id="CHEBI:597326"/>
        <note>ligand shared between dimeric partners</note>
    </ligand>
</feature>
<comment type="similarity">
    <text evidence="3">Belongs to the class-II pyridoxal-phosphate-dependent aminotransferase family. BioF subfamily.</text>
</comment>
<dbReference type="AlphaFoldDB" id="A0A5B0X8V1"/>
<feature type="binding site" evidence="7">
    <location>
        <begin position="274"/>
        <end position="275"/>
    </location>
    <ligand>
        <name>pyridoxal 5'-phosphate</name>
        <dbReference type="ChEBI" id="CHEBI:597326"/>
        <note>ligand shared between dimeric partners</note>
    </ligand>
</feature>
<evidence type="ECO:0000256" key="7">
    <source>
        <dbReference type="HAMAP-Rule" id="MF_00985"/>
    </source>
</evidence>
<evidence type="ECO:0000313" key="10">
    <source>
        <dbReference type="EMBL" id="KAA1194791.1"/>
    </source>
</evidence>
<dbReference type="GO" id="GO:0019518">
    <property type="term" value="P:L-threonine catabolic process to glycine"/>
    <property type="evidence" value="ECO:0007669"/>
    <property type="project" value="UniProtKB-UniRule"/>
</dbReference>
<evidence type="ECO:0000256" key="2">
    <source>
        <dbReference type="ARBA" id="ARBA00005029"/>
    </source>
</evidence>
<dbReference type="InterPro" id="IPR011282">
    <property type="entry name" value="2am3keto_CoA_ligase"/>
</dbReference>
<feature type="binding site" evidence="7">
    <location>
        <position position="136"/>
    </location>
    <ligand>
        <name>substrate</name>
    </ligand>
</feature>
<dbReference type="SUPFAM" id="SSF53383">
    <property type="entry name" value="PLP-dependent transferases"/>
    <property type="match status" value="1"/>
</dbReference>
<evidence type="ECO:0000256" key="8">
    <source>
        <dbReference type="SAM" id="Coils"/>
    </source>
</evidence>
<keyword evidence="4 7" id="KW-0808">Transferase</keyword>
<dbReference type="Gene3D" id="3.40.640.10">
    <property type="entry name" value="Type I PLP-dependent aspartate aminotransferase-like (Major domain)"/>
    <property type="match status" value="1"/>
</dbReference>
<dbReference type="RefSeq" id="WP_149616357.1">
    <property type="nucleotide sequence ID" value="NZ_CAWPFF010000103.1"/>
</dbReference>
<keyword evidence="8" id="KW-0175">Coiled coil</keyword>
<dbReference type="InterPro" id="IPR015422">
    <property type="entry name" value="PyrdxlP-dep_Trfase_small"/>
</dbReference>
<dbReference type="InterPro" id="IPR050087">
    <property type="entry name" value="AON_synthase_class-II"/>
</dbReference>
<dbReference type="UniPathway" id="UPA00046">
    <property type="reaction ID" value="UER00506"/>
</dbReference>
<dbReference type="HAMAP" id="MF_00985">
    <property type="entry name" value="2am3keto_CoA_ligase"/>
    <property type="match status" value="1"/>
</dbReference>
<name>A0A5B0X8V1_9GAMM</name>
<dbReference type="InterPro" id="IPR001917">
    <property type="entry name" value="Aminotrans_II_pyridoxalP_BS"/>
</dbReference>
<evidence type="ECO:0000259" key="9">
    <source>
        <dbReference type="Pfam" id="PF00155"/>
    </source>
</evidence>
<evidence type="ECO:0000256" key="3">
    <source>
        <dbReference type="ARBA" id="ARBA00010008"/>
    </source>
</evidence>
<dbReference type="Pfam" id="PF00155">
    <property type="entry name" value="Aminotran_1_2"/>
    <property type="match status" value="1"/>
</dbReference>
<comment type="cofactor">
    <cofactor evidence="7">
        <name>pyridoxal 5'-phosphate</name>
        <dbReference type="ChEBI" id="CHEBI:597326"/>
    </cofactor>
    <text evidence="7">Binds 1 pyridoxal phosphate per subunit.</text>
</comment>
<dbReference type="InterPro" id="IPR015424">
    <property type="entry name" value="PyrdxlP-dep_Trfase"/>
</dbReference>
<dbReference type="GO" id="GO:0005829">
    <property type="term" value="C:cytosol"/>
    <property type="evidence" value="ECO:0007669"/>
    <property type="project" value="TreeGrafter"/>
</dbReference>
<keyword evidence="6 7" id="KW-0012">Acyltransferase</keyword>
<dbReference type="FunFam" id="3.90.1150.10:FF:000004">
    <property type="entry name" value="2-amino-3-ketobutyrate coenzyme A ligase"/>
    <property type="match status" value="1"/>
</dbReference>
<feature type="coiled-coil region" evidence="8">
    <location>
        <begin position="151"/>
        <end position="178"/>
    </location>
</feature>
<comment type="pathway">
    <text evidence="7">Amino-acid degradation; L-threonine degradation via oxydo-reductase pathway; glycine from L-threonine: step 2/2.</text>
</comment>
<dbReference type="STRING" id="880156.AM629_14360"/>
<dbReference type="GO" id="GO:0030170">
    <property type="term" value="F:pyridoxal phosphate binding"/>
    <property type="evidence" value="ECO:0007669"/>
    <property type="project" value="UniProtKB-UniRule"/>
</dbReference>
<comment type="subunit">
    <text evidence="7">Homodimer.</text>
</comment>
<comment type="caution">
    <text evidence="10">The sequence shown here is derived from an EMBL/GenBank/DDBJ whole genome shotgun (WGS) entry which is preliminary data.</text>
</comment>
<accession>A0A5B0X8V1</accession>
<protein>
    <recommendedName>
        <fullName evidence="7">2-amino-3-ketobutyrate coenzyme A ligase</fullName>
        <shortName evidence="7">AKB ligase</shortName>
        <ecNumber evidence="7">2.3.1.29</ecNumber>
    </recommendedName>
    <alternativeName>
        <fullName evidence="7">Glycine acetyltransferase</fullName>
    </alternativeName>
</protein>
<proteinExistence type="inferred from homology"/>
<dbReference type="GO" id="GO:0008890">
    <property type="term" value="F:glycine C-acetyltransferase activity"/>
    <property type="evidence" value="ECO:0007669"/>
    <property type="project" value="UniProtKB-UniRule"/>
</dbReference>
<feature type="binding site" description="in other chain" evidence="7">
    <location>
        <position position="185"/>
    </location>
    <ligand>
        <name>pyridoxal 5'-phosphate</name>
        <dbReference type="ChEBI" id="CHEBI:597326"/>
        <note>ligand shared between dimeric partners</note>
    </ligand>
</feature>
<comment type="pathway">
    <text evidence="1">Cofactor biosynthesis; biotin biosynthesis.</text>
</comment>
<comment type="function">
    <text evidence="7">Catalyzes the cleavage of 2-amino-3-ketobutyrate to glycine and acetyl-CoA.</text>
</comment>
<dbReference type="NCBIfam" id="NF005394">
    <property type="entry name" value="PRK06939.1"/>
    <property type="match status" value="1"/>
</dbReference>
<evidence type="ECO:0000256" key="1">
    <source>
        <dbReference type="ARBA" id="ARBA00004746"/>
    </source>
</evidence>
<feature type="domain" description="Aminotransferase class I/classII large" evidence="9">
    <location>
        <begin position="43"/>
        <end position="387"/>
    </location>
</feature>
<comment type="catalytic activity">
    <reaction evidence="7">
        <text>glycine + acetyl-CoA = (2S)-2-amino-3-oxobutanoate + CoA</text>
        <dbReference type="Rhea" id="RHEA:20736"/>
        <dbReference type="ChEBI" id="CHEBI:57287"/>
        <dbReference type="ChEBI" id="CHEBI:57288"/>
        <dbReference type="ChEBI" id="CHEBI:57305"/>
        <dbReference type="ChEBI" id="CHEBI:78948"/>
        <dbReference type="EC" id="2.3.1.29"/>
    </reaction>
</comment>
<dbReference type="EMBL" id="VTUW01000006">
    <property type="protein sequence ID" value="KAA1194791.1"/>
    <property type="molecule type" value="Genomic_DNA"/>
</dbReference>
<dbReference type="PANTHER" id="PTHR13693">
    <property type="entry name" value="CLASS II AMINOTRANSFERASE/8-AMINO-7-OXONONANOATE SYNTHASE"/>
    <property type="match status" value="1"/>
</dbReference>
<evidence type="ECO:0000256" key="5">
    <source>
        <dbReference type="ARBA" id="ARBA00022898"/>
    </source>
</evidence>
<dbReference type="EC" id="2.3.1.29" evidence="7"/>
<keyword evidence="5 7" id="KW-0663">Pyridoxal phosphate</keyword>
<evidence type="ECO:0000256" key="4">
    <source>
        <dbReference type="ARBA" id="ARBA00022679"/>
    </source>
</evidence>
<dbReference type="InterPro" id="IPR004839">
    <property type="entry name" value="Aminotransferase_I/II_large"/>
</dbReference>
<dbReference type="PANTHER" id="PTHR13693:SF102">
    <property type="entry name" value="2-AMINO-3-KETOBUTYRATE COENZYME A LIGASE, MITOCHONDRIAL"/>
    <property type="match status" value="1"/>
</dbReference>
<evidence type="ECO:0000256" key="6">
    <source>
        <dbReference type="ARBA" id="ARBA00023315"/>
    </source>
</evidence>
<dbReference type="Proteomes" id="UP000322184">
    <property type="component" value="Unassembled WGS sequence"/>
</dbReference>
<feature type="binding site" description="in other chain" evidence="7">
    <location>
        <begin position="241"/>
        <end position="244"/>
    </location>
    <ligand>
        <name>pyridoxal 5'-phosphate</name>
        <dbReference type="ChEBI" id="CHEBI:597326"/>
        <note>ligand shared between dimeric partners</note>
    </ligand>
</feature>
<sequence>MSASFYQQINEQLEQAHSEGLFKNERIITSAQSADIAVADGSHVINFCANNYLGLANHPDLIAAAKVGMDSHGFGMASVRFICGTQDTHKELEQKLAEFLGMEDAILYSSCFDANGGLFETLFGPEDAIISDALNHASIIDGVRLCKAKRYRYANNDMQELRAQLEKAKADNARHIVIATDGVFSMDGVIADLKSICDLADEFDAMVMVDDSHAVGFVGAYGRGTHEYCDVMDRIDIITGTLGKALGGASGGYTAARKEVVEWLRQRSRPYLFSNSLAPAIVAASIKVLDMLKEGDALRDRLWKNANLFRAKMTEAGFTLAGADHAIIPVMLGDAKLAQEFAAELLKEGIYVTGFFYPVVPKNQARIRTQMSAAHTEEQIERAVAAFTRIGKQLKVIA</sequence>
<gene>
    <name evidence="7 10" type="primary">kbl</name>
    <name evidence="10" type="ORF">F0L16_05520</name>
</gene>